<comment type="caution">
    <text evidence="12">The sequence shown here is derived from an EMBL/GenBank/DDBJ whole genome shotgun (WGS) entry which is preliminary data.</text>
</comment>
<dbReference type="InterPro" id="IPR056164">
    <property type="entry name" value="Beta-prop_ELP1_1st"/>
</dbReference>
<evidence type="ECO:0000313" key="12">
    <source>
        <dbReference type="EMBL" id="KAL1884313.1"/>
    </source>
</evidence>
<evidence type="ECO:0000259" key="8">
    <source>
        <dbReference type="Pfam" id="PF23797"/>
    </source>
</evidence>
<protein>
    <recommendedName>
        <fullName evidence="5">Elongator complex protein 1</fullName>
    </recommendedName>
</protein>
<keyword evidence="5" id="KW-0539">Nucleus</keyword>
<dbReference type="Proteomes" id="UP001586593">
    <property type="component" value="Unassembled WGS sequence"/>
</dbReference>
<feature type="region of interest" description="Disordered" evidence="6">
    <location>
        <begin position="1172"/>
        <end position="1196"/>
    </location>
</feature>
<comment type="similarity">
    <text evidence="2 5">Belongs to the ELP1/IKA1 family.</text>
</comment>
<feature type="domain" description="ELP1 TPR" evidence="9">
    <location>
        <begin position="907"/>
        <end position="1070"/>
    </location>
</feature>
<comment type="pathway">
    <text evidence="1">tRNA modification; 5-methoxycarbonylmethyl-2-thiouridine-tRNA biosynthesis.</text>
</comment>
<evidence type="ECO:0000256" key="3">
    <source>
        <dbReference type="ARBA" id="ARBA00022490"/>
    </source>
</evidence>
<evidence type="ECO:0000259" key="10">
    <source>
        <dbReference type="Pfam" id="PF23925"/>
    </source>
</evidence>
<keyword evidence="4" id="KW-0819">tRNA processing</keyword>
<sequence length="1325" mass="146700">MRNLRIVQHQVWRAPSEITAVAWDTGRDEVLTTLGPSRANHRIQLVRVVSRGTATSDIECVCVASWDSPSPNPDLALDRIVDIHHFGDILTTCLVMSGGDIVIVREADDLSASRDHPHIEIVGSIDAEITAARWSPDDELLAITTNDNSVLWMSRTFDVVAEATRTAEDLKASKHVSVGWGRRETQFQGRGAKARTLRDPTIPEKVDEGILSPNEDGRTTISWRGDGAYLAINSLEPGSRRVIRVYSREGVLDSVSEPVDGLEGTLSWRPSGNLIAAVQRQHENVDIVFFERNGLRHGHFTLPGTLSTRKTLDDVTLEWNSDSTVLAVILRDRIQLWTTGNYHWYLKQEIFTGTKCSCLAWHLEKPLRSVVSTQNELLLSEQLFVIARGPISPPNDYGAVAVIDGPTLKLTPFRTANVPPPMALFEIAASSSIIDIAFTADNSAFAVLHHTGVDYYRFMTNSGRSLSPSLLGVIEFAEDEASLQGSLQGEKSFQIALSGNHTIHVLQKSENGLRILSRQLNKSDSWLEMAADSVWSIGSYGRPSSGTQAYAQDASGNFFDISSGVLQGLPFKIPVHVPWNELVDTGDELFAVGLSRGGHLYANSRQLTKSCTSFLVTSNHIIFTTSSHFVKFIHLAGVEDLEVPPDDPENDERCRSVERGARLITAVPTNMTLIMQMPRGNLETIAPRAMVLEGIRRLIDAKDYKSAFSFCRTQRVDMNILYDHNPEQFLANVPLVIDQLRDTAHIDLFLSSLREEDVSQTLYKDTKRHNRDKTSFSVEGPMSRSSTKPSVTSSKVNTVCDAVLKCLRSRKEASFQNIITAYVCKNPPALDDGLRVVVELMQEDEALAERAVEHMCFLVDVSTVYDHALGLYDLNLALLVARQSQRDPREYLPFIHNLHEMTQLRRQFAIDDHLGRQEKALGHLRALKAFDELQVYVKKHNLYTTALGLYRYDDDQIKILTDLYASHLESVSRFREAGLAYESIGNFTKATTCYRTAGASSWRECLFAAQQQIPPLSGPALSDLAGDLAEALYEAKDYTAAATIQLEYLGSIEVAIRYLCKGYHFADAFRLVSLRNRPDLLGTAVDSGLADALSSSTEFLADCKAQLKAQVPRVLELRRKAVEDPLGFYEGERPFAGAAGEMPDDVSVAASSRLSTSASLFTRYTGKSGSVGTVGSNVSRATSKNRKREEKKRARGRKGTIYEEEYLVNSIRRLVERVESTKDEIERLIFGLVRRGMTERARAIESLAVEVVEACKTGILDIWPAGTQTQEIKDAAVPDGDGKSVEDGLRVAGGMAVLQDSLIARNVRQEPPLISSFAKLSILGS</sequence>
<dbReference type="SUPFAM" id="SSF69322">
    <property type="entry name" value="Tricorn protease domain 2"/>
    <property type="match status" value="1"/>
</dbReference>
<gene>
    <name evidence="12" type="ORF">VTK73DRAFT_7</name>
</gene>
<feature type="domain" description="ELP1 alpha-solenoid" evidence="10">
    <location>
        <begin position="688"/>
        <end position="898"/>
    </location>
</feature>
<evidence type="ECO:0000256" key="5">
    <source>
        <dbReference type="PIRNR" id="PIRNR017233"/>
    </source>
</evidence>
<organism evidence="12 13">
    <name type="scientific">Phialemonium thermophilum</name>
    <dbReference type="NCBI Taxonomy" id="223376"/>
    <lineage>
        <taxon>Eukaryota</taxon>
        <taxon>Fungi</taxon>
        <taxon>Dikarya</taxon>
        <taxon>Ascomycota</taxon>
        <taxon>Pezizomycotina</taxon>
        <taxon>Sordariomycetes</taxon>
        <taxon>Sordariomycetidae</taxon>
        <taxon>Cephalothecales</taxon>
        <taxon>Cephalothecaceae</taxon>
        <taxon>Phialemonium</taxon>
    </lineage>
</organism>
<comment type="subcellular location">
    <subcellularLocation>
        <location evidence="5">Cytoplasm</location>
    </subcellularLocation>
    <subcellularLocation>
        <location evidence="5">Nucleus</location>
    </subcellularLocation>
</comment>
<dbReference type="PANTHER" id="PTHR12747">
    <property type="entry name" value="ELONGATOR COMPLEX PROTEIN 1"/>
    <property type="match status" value="1"/>
</dbReference>
<comment type="function">
    <text evidence="5">Component of the elongator complex which is required for multiple tRNA modifications, including mcm5U (5-methoxycarbonylmethyl uridine), mcm5s2U (5-methoxycarbonylmethyl-2-thiouridine), and ncm5U (5-carbamoylmethyl uridine). The elongator complex catalyzes formation of carboxymethyluridine in the wobble base at position 34 in tRNAs.</text>
</comment>
<evidence type="ECO:0000256" key="4">
    <source>
        <dbReference type="ARBA" id="ARBA00022694"/>
    </source>
</evidence>
<feature type="domain" description="ELP1 three-helical bundle" evidence="11">
    <location>
        <begin position="1079"/>
        <end position="1261"/>
    </location>
</feature>
<dbReference type="Pfam" id="PF23925">
    <property type="entry name" value="A-sol_ELP1"/>
    <property type="match status" value="1"/>
</dbReference>
<evidence type="ECO:0000256" key="6">
    <source>
        <dbReference type="SAM" id="MobiDB-lite"/>
    </source>
</evidence>
<reference evidence="12 13" key="1">
    <citation type="journal article" date="2024" name="Commun. Biol.">
        <title>Comparative genomic analysis of thermophilic fungi reveals convergent evolutionary adaptations and gene losses.</title>
        <authorList>
            <person name="Steindorff A.S."/>
            <person name="Aguilar-Pontes M.V."/>
            <person name="Robinson A.J."/>
            <person name="Andreopoulos B."/>
            <person name="LaButti K."/>
            <person name="Kuo A."/>
            <person name="Mondo S."/>
            <person name="Riley R."/>
            <person name="Otillar R."/>
            <person name="Haridas S."/>
            <person name="Lipzen A."/>
            <person name="Grimwood J."/>
            <person name="Schmutz J."/>
            <person name="Clum A."/>
            <person name="Reid I.D."/>
            <person name="Moisan M.C."/>
            <person name="Butler G."/>
            <person name="Nguyen T.T.M."/>
            <person name="Dewar K."/>
            <person name="Conant G."/>
            <person name="Drula E."/>
            <person name="Henrissat B."/>
            <person name="Hansel C."/>
            <person name="Singer S."/>
            <person name="Hutchinson M.I."/>
            <person name="de Vries R.P."/>
            <person name="Natvig D.O."/>
            <person name="Powell A.J."/>
            <person name="Tsang A."/>
            <person name="Grigoriev I.V."/>
        </authorList>
    </citation>
    <scope>NUCLEOTIDE SEQUENCE [LARGE SCALE GENOMIC DNA]</scope>
    <source>
        <strain evidence="12 13">ATCC 24622</strain>
    </source>
</reference>
<accession>A0ABR3Y8C4</accession>
<dbReference type="Pfam" id="PF04762">
    <property type="entry name" value="Beta-prop_ELP1_1st"/>
    <property type="match status" value="1"/>
</dbReference>
<dbReference type="Pfam" id="PF23936">
    <property type="entry name" value="HB_ELP1"/>
    <property type="match status" value="1"/>
</dbReference>
<dbReference type="Pfam" id="PF23797">
    <property type="entry name" value="Beta-prop_ELP1_2nd"/>
    <property type="match status" value="1"/>
</dbReference>
<dbReference type="InterPro" id="IPR056165">
    <property type="entry name" value="Beta-prop_ELP1_2nd"/>
</dbReference>
<dbReference type="InterPro" id="IPR056167">
    <property type="entry name" value="A-sol_ELP1"/>
</dbReference>
<evidence type="ECO:0000256" key="1">
    <source>
        <dbReference type="ARBA" id="ARBA00005043"/>
    </source>
</evidence>
<dbReference type="InterPro" id="IPR006849">
    <property type="entry name" value="Elp1"/>
</dbReference>
<feature type="domain" description="ELP1 first N-terminal beta-propeller" evidence="7">
    <location>
        <begin position="1"/>
        <end position="363"/>
    </location>
</feature>
<keyword evidence="3 5" id="KW-0963">Cytoplasm</keyword>
<dbReference type="InterPro" id="IPR056169">
    <property type="entry name" value="HB_ELP1"/>
</dbReference>
<dbReference type="InterPro" id="IPR056166">
    <property type="entry name" value="TPR_ELP1"/>
</dbReference>
<evidence type="ECO:0000259" key="7">
    <source>
        <dbReference type="Pfam" id="PF04762"/>
    </source>
</evidence>
<evidence type="ECO:0000313" key="13">
    <source>
        <dbReference type="Proteomes" id="UP001586593"/>
    </source>
</evidence>
<dbReference type="PANTHER" id="PTHR12747:SF0">
    <property type="entry name" value="ELONGATOR COMPLEX PROTEIN 1"/>
    <property type="match status" value="1"/>
</dbReference>
<feature type="region of interest" description="Disordered" evidence="6">
    <location>
        <begin position="770"/>
        <end position="791"/>
    </location>
</feature>
<evidence type="ECO:0000256" key="2">
    <source>
        <dbReference type="ARBA" id="ARBA00006086"/>
    </source>
</evidence>
<evidence type="ECO:0000259" key="11">
    <source>
        <dbReference type="Pfam" id="PF23936"/>
    </source>
</evidence>
<name>A0ABR3Y8C4_9PEZI</name>
<feature type="domain" description="ELP1 N-terminal second beta-propeller" evidence="8">
    <location>
        <begin position="402"/>
        <end position="664"/>
    </location>
</feature>
<evidence type="ECO:0000259" key="9">
    <source>
        <dbReference type="Pfam" id="PF23878"/>
    </source>
</evidence>
<keyword evidence="13" id="KW-1185">Reference proteome</keyword>
<dbReference type="Pfam" id="PF23878">
    <property type="entry name" value="TPR_ELP1"/>
    <property type="match status" value="1"/>
</dbReference>
<proteinExistence type="inferred from homology"/>
<dbReference type="EMBL" id="JAZHXJ010000001">
    <property type="protein sequence ID" value="KAL1884313.1"/>
    <property type="molecule type" value="Genomic_DNA"/>
</dbReference>
<dbReference type="PIRSF" id="PIRSF017233">
    <property type="entry name" value="IKAP"/>
    <property type="match status" value="1"/>
</dbReference>